<organism evidence="1">
    <name type="scientific">metagenome</name>
    <dbReference type="NCBI Taxonomy" id="256318"/>
    <lineage>
        <taxon>unclassified sequences</taxon>
        <taxon>metagenomes</taxon>
    </lineage>
</organism>
<gene>
    <name evidence="1" type="ORF">NOCA2100029</name>
</gene>
<protein>
    <submittedName>
        <fullName evidence="1">Uncharacterized protein</fullName>
    </submittedName>
</protein>
<sequence>MDPMVLTVDQRSSRSRPDLVPSLLADLSTLATLRPFERTAGDEIQGIVDDPAVAVAVLRTLLRRGEWNIGVGVGRVELPLPDQARAGRGPAYLHARDAVNRAKQVPAHLCVVGDDGYRADQLETVLWLWNSLVERRSERGWEVADLIGHGLSHAEAGSRLGVSQSAVSQRARAAHVIETERAARLAHQLIAEMMGQEAS</sequence>
<reference evidence="1" key="1">
    <citation type="submission" date="2015-08" db="EMBL/GenBank/DDBJ databases">
        <authorList>
            <person name="Babu N.S."/>
            <person name="Beckwith C.J."/>
            <person name="Beseler K.G."/>
            <person name="Brison A."/>
            <person name="Carone J.V."/>
            <person name="Caskin T.P."/>
            <person name="Diamond M."/>
            <person name="Durham M.E."/>
            <person name="Foxe J.M."/>
            <person name="Go M."/>
            <person name="Henderson B.A."/>
            <person name="Jones I.B."/>
            <person name="McGettigan J.A."/>
            <person name="Micheletti S.J."/>
            <person name="Nasrallah M.E."/>
            <person name="Ortiz D."/>
            <person name="Piller C.R."/>
            <person name="Privatt S.R."/>
            <person name="Schneider S.L."/>
            <person name="Sharp S."/>
            <person name="Smith T.C."/>
            <person name="Stanton J.D."/>
            <person name="Ullery H.E."/>
            <person name="Wilson R.J."/>
            <person name="Serrano M.G."/>
            <person name="Buck G."/>
            <person name="Lee V."/>
            <person name="Wang Y."/>
            <person name="Carvalho R."/>
            <person name="Voegtly L."/>
            <person name="Shi R."/>
            <person name="Duckworth R."/>
            <person name="Johnson A."/>
            <person name="Loviza R."/>
            <person name="Walstead R."/>
            <person name="Shah Z."/>
            <person name="Kiflezghi M."/>
            <person name="Wade K."/>
            <person name="Ball S.L."/>
            <person name="Bradley K.W."/>
            <person name="Asai D.J."/>
            <person name="Bowman C.A."/>
            <person name="Russell D.A."/>
            <person name="Pope W.H."/>
            <person name="Jacobs-Sera D."/>
            <person name="Hendrix R.W."/>
            <person name="Hatfull G.F."/>
        </authorList>
    </citation>
    <scope>NUCLEOTIDE SEQUENCE</scope>
</reference>
<accession>A0A2P2BVY1</accession>
<proteinExistence type="predicted"/>
<dbReference type="EMBL" id="CZKA01000002">
    <property type="protein sequence ID" value="CUR53896.1"/>
    <property type="molecule type" value="Genomic_DNA"/>
</dbReference>
<dbReference type="AlphaFoldDB" id="A0A2P2BVY1"/>
<evidence type="ECO:0000313" key="1">
    <source>
        <dbReference type="EMBL" id="CUR53896.1"/>
    </source>
</evidence>
<name>A0A2P2BVY1_9ZZZZ</name>